<keyword evidence="3" id="KW-1185">Reference proteome</keyword>
<evidence type="ECO:0000313" key="3">
    <source>
        <dbReference type="Proteomes" id="UP001642409"/>
    </source>
</evidence>
<dbReference type="AlphaFoldDB" id="A0AA86UQZ6"/>
<name>A0AA86UQZ6_9EUKA</name>
<dbReference type="Proteomes" id="UP001642409">
    <property type="component" value="Unassembled WGS sequence"/>
</dbReference>
<evidence type="ECO:0000313" key="2">
    <source>
        <dbReference type="EMBL" id="CAL5995833.1"/>
    </source>
</evidence>
<comment type="caution">
    <text evidence="1">The sequence shown here is derived from an EMBL/GenBank/DDBJ whole genome shotgun (WGS) entry which is preliminary data.</text>
</comment>
<dbReference type="EMBL" id="CATOUU010000937">
    <property type="protein sequence ID" value="CAI9961151.1"/>
    <property type="molecule type" value="Genomic_DNA"/>
</dbReference>
<gene>
    <name evidence="2" type="ORF">HINF_LOCUS14285</name>
    <name evidence="1" type="ORF">HINF_LOCUS48796</name>
</gene>
<evidence type="ECO:0000313" key="1">
    <source>
        <dbReference type="EMBL" id="CAI9961151.1"/>
    </source>
</evidence>
<dbReference type="EMBL" id="CAXDID020000033">
    <property type="protein sequence ID" value="CAL5995833.1"/>
    <property type="molecule type" value="Genomic_DNA"/>
</dbReference>
<protein>
    <submittedName>
        <fullName evidence="2">Hypothetical_protein</fullName>
    </submittedName>
</protein>
<organism evidence="1">
    <name type="scientific">Hexamita inflata</name>
    <dbReference type="NCBI Taxonomy" id="28002"/>
    <lineage>
        <taxon>Eukaryota</taxon>
        <taxon>Metamonada</taxon>
        <taxon>Diplomonadida</taxon>
        <taxon>Hexamitidae</taxon>
        <taxon>Hexamitinae</taxon>
        <taxon>Hexamita</taxon>
    </lineage>
</organism>
<accession>A0AA86UQZ6</accession>
<reference evidence="1" key="1">
    <citation type="submission" date="2023-06" db="EMBL/GenBank/DDBJ databases">
        <authorList>
            <person name="Kurt Z."/>
        </authorList>
    </citation>
    <scope>NUCLEOTIDE SEQUENCE</scope>
</reference>
<reference evidence="2 3" key="2">
    <citation type="submission" date="2024-07" db="EMBL/GenBank/DDBJ databases">
        <authorList>
            <person name="Akdeniz Z."/>
        </authorList>
    </citation>
    <scope>NUCLEOTIDE SEQUENCE [LARGE SCALE GENOMIC DNA]</scope>
</reference>
<sequence length="536" mass="60992">MLFVSLLNKQIQIAQYYTCQQQIMQTNGELHSYCEKIQYMNTKIFKGQLNLLQNSNQMLIYSKNVKNAILNVQIEHAFVFSIFGFTDTHQLLNTQINVTIEFKVVEAALICQQCNLKSTDSSFVFIASGNRISGSVLYSESEIILLHTQLQFRINGLEQGGIVHKISKQVNILLTDVNVTGRFSDDNIITGNIAVHILDITTISLANFYICTNSANNYTSINDNSYWNMNGIINIECQTICNSIYFTYGLCLPNLQNGQIINNQLICPNDFIFVIDSCKCKQDFVLNGTVCVSILQYLQDVNYNLTVLNNSISLNISQLNNFQDSNISLSKSQLLISHNTINTSIQNNFSASYSSLTNSSQTLINKYQQQYDNMIQENYKILNNDLDSQIDVSNVQIYKSNMSILNNIADNEIEFDKVACYYSTVINNNIKDIYSQLFDSINNTTNSLQNKISQTQANLNIQIARILCIHGDWQNIKNVIVTGYPTTFCSMNPEATHVCDIFEPFRTITVLETCVVRQNPSTLQYDLQWWALEMLF</sequence>
<proteinExistence type="predicted"/>